<dbReference type="AlphaFoldDB" id="A0A0A3J516"/>
<feature type="binding site" evidence="2">
    <location>
        <position position="132"/>
    </location>
    <ligand>
        <name>Fe cation</name>
        <dbReference type="ChEBI" id="CHEBI:24875"/>
    </ligand>
</feature>
<dbReference type="RefSeq" id="WP_036171777.1">
    <property type="nucleotide sequence ID" value="NZ_AVCZ01000002.1"/>
</dbReference>
<keyword evidence="2" id="KW-0479">Metal-binding</keyword>
<evidence type="ECO:0000256" key="2">
    <source>
        <dbReference type="HAMAP-Rule" id="MF_00163"/>
    </source>
</evidence>
<keyword evidence="2" id="KW-0378">Hydrolase</keyword>
<name>A0A0A3J516_9BACL</name>
<dbReference type="eggNOG" id="COG0242">
    <property type="taxonomic scope" value="Bacteria"/>
</dbReference>
<dbReference type="SUPFAM" id="SSF56420">
    <property type="entry name" value="Peptide deformylase"/>
    <property type="match status" value="1"/>
</dbReference>
<dbReference type="CDD" id="cd00487">
    <property type="entry name" value="Pep_deformylase"/>
    <property type="match status" value="1"/>
</dbReference>
<dbReference type="InterPro" id="IPR036821">
    <property type="entry name" value="Peptide_deformylase_sf"/>
</dbReference>
<dbReference type="OrthoDB" id="9784988at2"/>
<dbReference type="GO" id="GO:0046872">
    <property type="term" value="F:metal ion binding"/>
    <property type="evidence" value="ECO:0007669"/>
    <property type="project" value="UniProtKB-KW"/>
</dbReference>
<dbReference type="PIRSF" id="PIRSF004749">
    <property type="entry name" value="Pep_def"/>
    <property type="match status" value="1"/>
</dbReference>
<proteinExistence type="inferred from homology"/>
<reference evidence="3 4" key="1">
    <citation type="submission" date="2014-02" db="EMBL/GenBank/DDBJ databases">
        <title>Draft genome sequence of Lysinibacillus massiliensis CCUG 49529.</title>
        <authorList>
            <person name="Zhang F."/>
            <person name="Wang G."/>
            <person name="Zhang L."/>
        </authorList>
    </citation>
    <scope>NUCLEOTIDE SEQUENCE [LARGE SCALE GENOMIC DNA]</scope>
    <source>
        <strain evidence="3 4">CCUG 49529</strain>
    </source>
</reference>
<comment type="caution">
    <text evidence="3">The sequence shown here is derived from an EMBL/GenBank/DDBJ whole genome shotgun (WGS) entry which is preliminary data.</text>
</comment>
<sequence>MAIKEVVKHPAKVLTQKCDEVTEINEQIIELLDDLYDTMVEYDGVGIAAPQINVPLKVAIVELGEERQILEMINPTILEVSGSEVDIEGCLSFPGLYGEVERPTYVKLEACDREGQVYQLEAGGFDARAILHEIDHLEGILFDSKLIRVVTEEELEEMYAEEDEV</sequence>
<keyword evidence="4" id="KW-1185">Reference proteome</keyword>
<dbReference type="Pfam" id="PF01327">
    <property type="entry name" value="Pep_deformylase"/>
    <property type="match status" value="1"/>
</dbReference>
<dbReference type="Proteomes" id="UP000030595">
    <property type="component" value="Unassembled WGS sequence"/>
</dbReference>
<feature type="active site" evidence="2">
    <location>
        <position position="133"/>
    </location>
</feature>
<feature type="binding site" evidence="2">
    <location>
        <position position="90"/>
    </location>
    <ligand>
        <name>Fe cation</name>
        <dbReference type="ChEBI" id="CHEBI:24875"/>
    </ligand>
</feature>
<dbReference type="GO" id="GO:0006412">
    <property type="term" value="P:translation"/>
    <property type="evidence" value="ECO:0007669"/>
    <property type="project" value="UniProtKB-UniRule"/>
</dbReference>
<comment type="cofactor">
    <cofactor evidence="2">
        <name>Fe(2+)</name>
        <dbReference type="ChEBI" id="CHEBI:29033"/>
    </cofactor>
    <text evidence="2">Binds 1 Fe(2+) ion.</text>
</comment>
<comment type="similarity">
    <text evidence="1 2">Belongs to the polypeptide deformylase family.</text>
</comment>
<dbReference type="PANTHER" id="PTHR10458">
    <property type="entry name" value="PEPTIDE DEFORMYLASE"/>
    <property type="match status" value="1"/>
</dbReference>
<evidence type="ECO:0000313" key="3">
    <source>
        <dbReference type="EMBL" id="KGR92124.1"/>
    </source>
</evidence>
<protein>
    <recommendedName>
        <fullName evidence="2">Peptide deformylase</fullName>
        <shortName evidence="2">PDF</shortName>
        <ecNumber evidence="2">3.5.1.88</ecNumber>
    </recommendedName>
    <alternativeName>
        <fullName evidence="2">Polypeptide deformylase</fullName>
    </alternativeName>
</protein>
<dbReference type="PANTHER" id="PTHR10458:SF22">
    <property type="entry name" value="PEPTIDE DEFORMYLASE"/>
    <property type="match status" value="1"/>
</dbReference>
<keyword evidence="2" id="KW-0408">Iron</keyword>
<dbReference type="PRINTS" id="PR01576">
    <property type="entry name" value="PDEFORMYLASE"/>
</dbReference>
<evidence type="ECO:0000313" key="4">
    <source>
        <dbReference type="Proteomes" id="UP000030595"/>
    </source>
</evidence>
<feature type="binding site" evidence="2">
    <location>
        <position position="136"/>
    </location>
    <ligand>
        <name>Fe cation</name>
        <dbReference type="ChEBI" id="CHEBI:24875"/>
    </ligand>
</feature>
<gene>
    <name evidence="2" type="primary">def</name>
    <name evidence="3" type="ORF">CD30_02010</name>
</gene>
<keyword evidence="2" id="KW-0648">Protein biosynthesis</keyword>
<dbReference type="InterPro" id="IPR023635">
    <property type="entry name" value="Peptide_deformylase"/>
</dbReference>
<dbReference type="HAMAP" id="MF_00163">
    <property type="entry name" value="Pep_deformylase"/>
    <property type="match status" value="1"/>
</dbReference>
<comment type="function">
    <text evidence="2">Removes the formyl group from the N-terminal Met of newly synthesized proteins. Requires at least a dipeptide for an efficient rate of reaction. N-terminal L-methionine is a prerequisite for activity but the enzyme has broad specificity at other positions.</text>
</comment>
<dbReference type="NCBIfam" id="TIGR00079">
    <property type="entry name" value="pept_deformyl"/>
    <property type="match status" value="1"/>
</dbReference>
<evidence type="ECO:0000256" key="1">
    <source>
        <dbReference type="ARBA" id="ARBA00010759"/>
    </source>
</evidence>
<organism evidence="3 4">
    <name type="scientific">Ureibacillus massiliensis 4400831 = CIP 108448 = CCUG 49529</name>
    <dbReference type="NCBI Taxonomy" id="1211035"/>
    <lineage>
        <taxon>Bacteria</taxon>
        <taxon>Bacillati</taxon>
        <taxon>Bacillota</taxon>
        <taxon>Bacilli</taxon>
        <taxon>Bacillales</taxon>
        <taxon>Caryophanaceae</taxon>
        <taxon>Ureibacillus</taxon>
    </lineage>
</organism>
<accession>A0A0A3J516</accession>
<dbReference type="EMBL" id="JPVQ01000002">
    <property type="protein sequence ID" value="KGR92124.1"/>
    <property type="molecule type" value="Genomic_DNA"/>
</dbReference>
<dbReference type="NCBIfam" id="NF001159">
    <property type="entry name" value="PRK00150.1-3"/>
    <property type="match status" value="1"/>
</dbReference>
<dbReference type="Gene3D" id="3.90.45.10">
    <property type="entry name" value="Peptide deformylase"/>
    <property type="match status" value="1"/>
</dbReference>
<comment type="catalytic activity">
    <reaction evidence="2">
        <text>N-terminal N-formyl-L-methionyl-[peptide] + H2O = N-terminal L-methionyl-[peptide] + formate</text>
        <dbReference type="Rhea" id="RHEA:24420"/>
        <dbReference type="Rhea" id="RHEA-COMP:10639"/>
        <dbReference type="Rhea" id="RHEA-COMP:10640"/>
        <dbReference type="ChEBI" id="CHEBI:15377"/>
        <dbReference type="ChEBI" id="CHEBI:15740"/>
        <dbReference type="ChEBI" id="CHEBI:49298"/>
        <dbReference type="ChEBI" id="CHEBI:64731"/>
        <dbReference type="EC" id="3.5.1.88"/>
    </reaction>
</comment>
<dbReference type="GO" id="GO:0042586">
    <property type="term" value="F:peptide deformylase activity"/>
    <property type="evidence" value="ECO:0007669"/>
    <property type="project" value="UniProtKB-UniRule"/>
</dbReference>
<dbReference type="EC" id="3.5.1.88" evidence="2"/>